<accession>A0ABS5Y5S7</accession>
<sequence>MRKVIIDGNPPQSWIDDAKAVTDQLHAATGKAAREKIIKRNEKLWRDDRIRDWLLTQFNNKCWYTEAYESVSSIHVDHYRPKGRVRDLEGNEDDGYWRLAFNWKNYRICGQLINVKKSDVFPLFEGIRATSEKMLKLEAPVIIDPREEATRLISYEKDEDACIAVPSADTSDIERFRAENTIEVLGLNRLTRLNQKRANFWDDCLMAIADYKGGGADPLAIRLVHQASAIKELKKKVAYEVEFSSVSEACIRKHAPEPLIASVFERAPSISRISDVAEASVS</sequence>
<dbReference type="Proteomes" id="UP001196661">
    <property type="component" value="Unassembled WGS sequence"/>
</dbReference>
<reference evidence="1 2" key="1">
    <citation type="journal article" date="2021" name="Mar. Drugs">
        <title>Genome Reduction and Secondary Metabolism of the Marine Sponge-Associated Cyanobacterium Leptothoe.</title>
        <authorList>
            <person name="Konstantinou D."/>
            <person name="Popin R.V."/>
            <person name="Fewer D.P."/>
            <person name="Sivonen K."/>
            <person name="Gkelis S."/>
        </authorList>
    </citation>
    <scope>NUCLEOTIDE SEQUENCE [LARGE SCALE GENOMIC DNA]</scope>
    <source>
        <strain evidence="1 2">TAU-MAC 1615</strain>
    </source>
</reference>
<keyword evidence="2" id="KW-1185">Reference proteome</keyword>
<dbReference type="RefSeq" id="WP_215619107.1">
    <property type="nucleotide sequence ID" value="NZ_JADOER010000012.1"/>
</dbReference>
<name>A0ABS5Y5S7_9CYAN</name>
<organism evidence="1 2">
    <name type="scientific">Leptothoe kymatousa TAU-MAC 1615</name>
    <dbReference type="NCBI Taxonomy" id="2364775"/>
    <lineage>
        <taxon>Bacteria</taxon>
        <taxon>Bacillati</taxon>
        <taxon>Cyanobacteriota</taxon>
        <taxon>Cyanophyceae</taxon>
        <taxon>Nodosilineales</taxon>
        <taxon>Cymatolegaceae</taxon>
        <taxon>Leptothoe</taxon>
        <taxon>Leptothoe kymatousa</taxon>
    </lineage>
</organism>
<evidence type="ECO:0000313" key="2">
    <source>
        <dbReference type="Proteomes" id="UP001196661"/>
    </source>
</evidence>
<evidence type="ECO:0000313" key="1">
    <source>
        <dbReference type="EMBL" id="MBT9313209.1"/>
    </source>
</evidence>
<gene>
    <name evidence="1" type="ORF">IXB28_13400</name>
</gene>
<evidence type="ECO:0008006" key="3">
    <source>
        <dbReference type="Google" id="ProtNLM"/>
    </source>
</evidence>
<proteinExistence type="predicted"/>
<comment type="caution">
    <text evidence="1">The sequence shown here is derived from an EMBL/GenBank/DDBJ whole genome shotgun (WGS) entry which is preliminary data.</text>
</comment>
<dbReference type="EMBL" id="JADOER010000012">
    <property type="protein sequence ID" value="MBT9313209.1"/>
    <property type="molecule type" value="Genomic_DNA"/>
</dbReference>
<protein>
    <recommendedName>
        <fullName evidence="3">HNH nuclease domain-containing protein</fullName>
    </recommendedName>
</protein>